<evidence type="ECO:0000256" key="1">
    <source>
        <dbReference type="SAM" id="MobiDB-lite"/>
    </source>
</evidence>
<gene>
    <name evidence="2" type="ORF">CC1G_11533</name>
</gene>
<dbReference type="GeneID" id="6006965"/>
<organism evidence="2 3">
    <name type="scientific">Coprinopsis cinerea (strain Okayama-7 / 130 / ATCC MYA-4618 / FGSC 9003)</name>
    <name type="common">Inky cap fungus</name>
    <name type="synonym">Hormographiella aspergillata</name>
    <dbReference type="NCBI Taxonomy" id="240176"/>
    <lineage>
        <taxon>Eukaryota</taxon>
        <taxon>Fungi</taxon>
        <taxon>Dikarya</taxon>
        <taxon>Basidiomycota</taxon>
        <taxon>Agaricomycotina</taxon>
        <taxon>Agaricomycetes</taxon>
        <taxon>Agaricomycetidae</taxon>
        <taxon>Agaricales</taxon>
        <taxon>Agaricineae</taxon>
        <taxon>Psathyrellaceae</taxon>
        <taxon>Coprinopsis</taxon>
    </lineage>
</organism>
<dbReference type="EMBL" id="AACS02000003">
    <property type="protein sequence ID" value="EAU91275.1"/>
    <property type="molecule type" value="Genomic_DNA"/>
</dbReference>
<dbReference type="InParanoid" id="A8N6R9"/>
<sequence>MKAVLSAFVGHMTKFQLAERQTPDLDAELAALEDEDGEGIVGDEDVESEEEEGEVEDGDELAPEVRESDETVVDEVADEADLEHRLPSLSLRDAKAGQIALTKLRKLAQKIHWSLTICEALAEDCEAVNVWPRHIVRDVSTRWNSSTELIHSVLLIEKALSCLVIRKEFNRPRGVRLERFMLSRAEWEILKGIKPLLDAILYATKEVSQSAVPMVHPIIPLINSITAIFDKFIDNLNSHPAVCHAAFRGLLMLNKYYKRTDDAVVYQIAMLMHSSTKTSYFIRAGWSAEWIGATVTPEGRLTLQKS</sequence>
<dbReference type="RefSeq" id="XP_001830525.1">
    <property type="nucleotide sequence ID" value="XM_001830473.1"/>
</dbReference>
<reference evidence="2 3" key="1">
    <citation type="journal article" date="2010" name="Proc. Natl. Acad. Sci. U.S.A.">
        <title>Insights into evolution of multicellular fungi from the assembled chromosomes of the mushroom Coprinopsis cinerea (Coprinus cinereus).</title>
        <authorList>
            <person name="Stajich J.E."/>
            <person name="Wilke S.K."/>
            <person name="Ahren D."/>
            <person name="Au C.H."/>
            <person name="Birren B.W."/>
            <person name="Borodovsky M."/>
            <person name="Burns C."/>
            <person name="Canback B."/>
            <person name="Casselton L.A."/>
            <person name="Cheng C.K."/>
            <person name="Deng J."/>
            <person name="Dietrich F.S."/>
            <person name="Fargo D.C."/>
            <person name="Farman M.L."/>
            <person name="Gathman A.C."/>
            <person name="Goldberg J."/>
            <person name="Guigo R."/>
            <person name="Hoegger P.J."/>
            <person name="Hooker J.B."/>
            <person name="Huggins A."/>
            <person name="James T.Y."/>
            <person name="Kamada T."/>
            <person name="Kilaru S."/>
            <person name="Kodira C."/>
            <person name="Kues U."/>
            <person name="Kupfer D."/>
            <person name="Kwan H.S."/>
            <person name="Lomsadze A."/>
            <person name="Li W."/>
            <person name="Lilly W.W."/>
            <person name="Ma L.J."/>
            <person name="Mackey A.J."/>
            <person name="Manning G."/>
            <person name="Martin F."/>
            <person name="Muraguchi H."/>
            <person name="Natvig D.O."/>
            <person name="Palmerini H."/>
            <person name="Ramesh M.A."/>
            <person name="Rehmeyer C.J."/>
            <person name="Roe B.A."/>
            <person name="Shenoy N."/>
            <person name="Stanke M."/>
            <person name="Ter-Hovhannisyan V."/>
            <person name="Tunlid A."/>
            <person name="Velagapudi R."/>
            <person name="Vision T.J."/>
            <person name="Zeng Q."/>
            <person name="Zolan M.E."/>
            <person name="Pukkila P.J."/>
        </authorList>
    </citation>
    <scope>NUCLEOTIDE SEQUENCE [LARGE SCALE GENOMIC DNA]</scope>
    <source>
        <strain evidence="3">Okayama-7 / 130 / ATCC MYA-4618 / FGSC 9003</strain>
    </source>
</reference>
<comment type="caution">
    <text evidence="2">The sequence shown here is derived from an EMBL/GenBank/DDBJ whole genome shotgun (WGS) entry which is preliminary data.</text>
</comment>
<proteinExistence type="predicted"/>
<dbReference type="SUPFAM" id="SSF53098">
    <property type="entry name" value="Ribonuclease H-like"/>
    <property type="match status" value="1"/>
</dbReference>
<dbReference type="OrthoDB" id="3359487at2759"/>
<name>A8N6R9_COPC7</name>
<dbReference type="OMA" id="CERFAIT"/>
<dbReference type="InterPro" id="IPR012337">
    <property type="entry name" value="RNaseH-like_sf"/>
</dbReference>
<evidence type="ECO:0000313" key="2">
    <source>
        <dbReference type="EMBL" id="EAU91275.1"/>
    </source>
</evidence>
<evidence type="ECO:0000313" key="3">
    <source>
        <dbReference type="Proteomes" id="UP000001861"/>
    </source>
</evidence>
<dbReference type="VEuPathDB" id="FungiDB:CC1G_11533"/>
<feature type="region of interest" description="Disordered" evidence="1">
    <location>
        <begin position="35"/>
        <end position="62"/>
    </location>
</feature>
<protein>
    <submittedName>
        <fullName evidence="2">Uncharacterized protein</fullName>
    </submittedName>
</protein>
<dbReference type="KEGG" id="cci:CC1G_11533"/>
<dbReference type="eggNOG" id="ENOG502SPG0">
    <property type="taxonomic scope" value="Eukaryota"/>
</dbReference>
<keyword evidence="3" id="KW-1185">Reference proteome</keyword>
<dbReference type="Proteomes" id="UP000001861">
    <property type="component" value="Unassembled WGS sequence"/>
</dbReference>
<accession>A8N6R9</accession>
<dbReference type="AlphaFoldDB" id="A8N6R9"/>